<keyword evidence="1" id="KW-0233">DNA recombination</keyword>
<feature type="non-terminal residue" evidence="3">
    <location>
        <position position="193"/>
    </location>
</feature>
<gene>
    <name evidence="3" type="ORF">DKT75_09115</name>
</gene>
<accession>A0A317CC68</accession>
<dbReference type="InterPro" id="IPR009057">
    <property type="entry name" value="Homeodomain-like_sf"/>
</dbReference>
<evidence type="ECO:0000256" key="1">
    <source>
        <dbReference type="ARBA" id="ARBA00023172"/>
    </source>
</evidence>
<sequence>MSTHYRQLTQAQRYQIWSLRETKHNLRQIGCKVGVHYSTVSRELRRNKSANGYEAASAHLQSIGRQKEAAKHHKVSDKTDDFIRKGLCLGWSPESISQRMKREGVPQKERLSHSTIYHRIKRDKHQGGVLYQALPCYGKTRWKGGKRNRKAGVNLIPNRKDISERPAIVDKRTRLGDWEGDTIHGQSAYLVTL</sequence>
<dbReference type="Pfam" id="PF13936">
    <property type="entry name" value="HTH_38"/>
    <property type="match status" value="1"/>
</dbReference>
<dbReference type="GO" id="GO:0032196">
    <property type="term" value="P:transposition"/>
    <property type="evidence" value="ECO:0007669"/>
    <property type="project" value="TreeGrafter"/>
</dbReference>
<dbReference type="OrthoDB" id="9803231at2"/>
<evidence type="ECO:0000313" key="3">
    <source>
        <dbReference type="EMBL" id="PWQ96146.1"/>
    </source>
</evidence>
<dbReference type="InterPro" id="IPR051917">
    <property type="entry name" value="Transposase-Integrase"/>
</dbReference>
<dbReference type="SUPFAM" id="SSF46689">
    <property type="entry name" value="Homeodomain-like"/>
    <property type="match status" value="1"/>
</dbReference>
<dbReference type="PANTHER" id="PTHR10948">
    <property type="entry name" value="TRANSPOSASE"/>
    <property type="match status" value="1"/>
</dbReference>
<dbReference type="GO" id="GO:0004803">
    <property type="term" value="F:transposase activity"/>
    <property type="evidence" value="ECO:0007669"/>
    <property type="project" value="TreeGrafter"/>
</dbReference>
<comment type="caution">
    <text evidence="3">The sequence shown here is derived from an EMBL/GenBank/DDBJ whole genome shotgun (WGS) entry which is preliminary data.</text>
</comment>
<dbReference type="Proteomes" id="UP000245506">
    <property type="component" value="Unassembled WGS sequence"/>
</dbReference>
<organism evidence="3 4">
    <name type="scientific">Leucothrix arctica</name>
    <dbReference type="NCBI Taxonomy" id="1481894"/>
    <lineage>
        <taxon>Bacteria</taxon>
        <taxon>Pseudomonadati</taxon>
        <taxon>Pseudomonadota</taxon>
        <taxon>Gammaproteobacteria</taxon>
        <taxon>Thiotrichales</taxon>
        <taxon>Thiotrichaceae</taxon>
        <taxon>Leucothrix</taxon>
    </lineage>
</organism>
<keyword evidence="4" id="KW-1185">Reference proteome</keyword>
<name>A0A317CC68_9GAMM</name>
<feature type="domain" description="Transposase IS30-like HTH" evidence="2">
    <location>
        <begin position="4"/>
        <end position="47"/>
    </location>
</feature>
<dbReference type="NCBIfam" id="NF033563">
    <property type="entry name" value="transpos_IS30"/>
    <property type="match status" value="1"/>
</dbReference>
<dbReference type="EMBL" id="QGKL01000029">
    <property type="protein sequence ID" value="PWQ96146.1"/>
    <property type="molecule type" value="Genomic_DNA"/>
</dbReference>
<dbReference type="RefSeq" id="WP_109823118.1">
    <property type="nucleotide sequence ID" value="NZ_QGKL01000029.1"/>
</dbReference>
<protein>
    <submittedName>
        <fullName evidence="3">IS30 family transposase</fullName>
    </submittedName>
</protein>
<evidence type="ECO:0000259" key="2">
    <source>
        <dbReference type="Pfam" id="PF13936"/>
    </source>
</evidence>
<dbReference type="PANTHER" id="PTHR10948:SF23">
    <property type="entry name" value="TRANSPOSASE INSI FOR INSERTION SEQUENCE ELEMENT IS30A-RELATED"/>
    <property type="match status" value="1"/>
</dbReference>
<reference evidence="3 4" key="1">
    <citation type="submission" date="2018-05" db="EMBL/GenBank/DDBJ databases">
        <title>Leucothrix arctica sp. nov., isolated from Arctic seawater.</title>
        <authorList>
            <person name="Choi A."/>
            <person name="Baek K."/>
        </authorList>
    </citation>
    <scope>NUCLEOTIDE SEQUENCE [LARGE SCALE GENOMIC DNA]</scope>
    <source>
        <strain evidence="3 4">IMCC9719</strain>
    </source>
</reference>
<dbReference type="InterPro" id="IPR053392">
    <property type="entry name" value="Transposase_IS30-like"/>
</dbReference>
<dbReference type="GO" id="GO:0006310">
    <property type="term" value="P:DNA recombination"/>
    <property type="evidence" value="ECO:0007669"/>
    <property type="project" value="UniProtKB-KW"/>
</dbReference>
<dbReference type="AlphaFoldDB" id="A0A317CC68"/>
<dbReference type="InterPro" id="IPR025246">
    <property type="entry name" value="IS30-like_HTH"/>
</dbReference>
<evidence type="ECO:0000313" key="4">
    <source>
        <dbReference type="Proteomes" id="UP000245506"/>
    </source>
</evidence>
<dbReference type="GO" id="GO:0005829">
    <property type="term" value="C:cytosol"/>
    <property type="evidence" value="ECO:0007669"/>
    <property type="project" value="TreeGrafter"/>
</dbReference>
<proteinExistence type="predicted"/>